<comment type="caution">
    <text evidence="1">The sequence shown here is derived from an EMBL/GenBank/DDBJ whole genome shotgun (WGS) entry which is preliminary data.</text>
</comment>
<evidence type="ECO:0000313" key="2">
    <source>
        <dbReference type="Proteomes" id="UP001062846"/>
    </source>
</evidence>
<sequence length="92" mass="9815">MEDERPSGAHLDFTDVEPEPEEGFEERGLAECDNLRYGEVLAECEGGRLEAVVGVKSSRAGIDLVLVEGVLLLGEAMAFLFAVGTGESGEEN</sequence>
<organism evidence="1 2">
    <name type="scientific">Rhododendron molle</name>
    <name type="common">Chinese azalea</name>
    <name type="synonym">Azalea mollis</name>
    <dbReference type="NCBI Taxonomy" id="49168"/>
    <lineage>
        <taxon>Eukaryota</taxon>
        <taxon>Viridiplantae</taxon>
        <taxon>Streptophyta</taxon>
        <taxon>Embryophyta</taxon>
        <taxon>Tracheophyta</taxon>
        <taxon>Spermatophyta</taxon>
        <taxon>Magnoliopsida</taxon>
        <taxon>eudicotyledons</taxon>
        <taxon>Gunneridae</taxon>
        <taxon>Pentapetalae</taxon>
        <taxon>asterids</taxon>
        <taxon>Ericales</taxon>
        <taxon>Ericaceae</taxon>
        <taxon>Ericoideae</taxon>
        <taxon>Rhodoreae</taxon>
        <taxon>Rhododendron</taxon>
    </lineage>
</organism>
<accession>A0ACC0PRQ5</accession>
<evidence type="ECO:0000313" key="1">
    <source>
        <dbReference type="EMBL" id="KAI8567218.1"/>
    </source>
</evidence>
<dbReference type="EMBL" id="CM046389">
    <property type="protein sequence ID" value="KAI8567218.1"/>
    <property type="molecule type" value="Genomic_DNA"/>
</dbReference>
<dbReference type="Proteomes" id="UP001062846">
    <property type="component" value="Chromosome 2"/>
</dbReference>
<proteinExistence type="predicted"/>
<name>A0ACC0PRQ5_RHOML</name>
<reference evidence="1" key="1">
    <citation type="submission" date="2022-02" db="EMBL/GenBank/DDBJ databases">
        <title>Plant Genome Project.</title>
        <authorList>
            <person name="Zhang R.-G."/>
        </authorList>
    </citation>
    <scope>NUCLEOTIDE SEQUENCE</scope>
    <source>
        <strain evidence="1">AT1</strain>
    </source>
</reference>
<keyword evidence="2" id="KW-1185">Reference proteome</keyword>
<protein>
    <submittedName>
        <fullName evidence="1">Uncharacterized protein</fullName>
    </submittedName>
</protein>
<gene>
    <name evidence="1" type="ORF">RHMOL_Rhmol02G0103800</name>
</gene>